<reference evidence="3" key="1">
    <citation type="submission" date="2016-05" db="EMBL/GenBank/DDBJ databases">
        <title>Draft genome of Corynebacterium afermentans subsp. afermentans LCDC 88199T.</title>
        <authorList>
            <person name="Bernier A.-M."/>
            <person name="Bernard K."/>
        </authorList>
    </citation>
    <scope>NUCLEOTIDE SEQUENCE [LARGE SCALE GENOMIC DNA]</scope>
    <source>
        <strain evidence="3">NML04-0072</strain>
    </source>
</reference>
<accession>A0A1A9RQQ6</accession>
<dbReference type="NCBIfam" id="NF033547">
    <property type="entry name" value="transpos_IS1595"/>
    <property type="match status" value="1"/>
</dbReference>
<dbReference type="PANTHER" id="PTHR47163:SF2">
    <property type="entry name" value="SI:DKEY-17M8.2"/>
    <property type="match status" value="1"/>
</dbReference>
<dbReference type="Proteomes" id="UP000077589">
    <property type="component" value="Unassembled WGS sequence"/>
</dbReference>
<protein>
    <submittedName>
        <fullName evidence="2">Transposase</fullName>
    </submittedName>
</protein>
<evidence type="ECO:0000259" key="1">
    <source>
        <dbReference type="SMART" id="SM01126"/>
    </source>
</evidence>
<dbReference type="SMART" id="SM01126">
    <property type="entry name" value="DDE_Tnp_IS1595"/>
    <property type="match status" value="1"/>
</dbReference>
<evidence type="ECO:0000313" key="2">
    <source>
        <dbReference type="EMBL" id="OAM22209.1"/>
    </source>
</evidence>
<sequence>MDLTASDTAKLTGVIIRSVNNLYLKLRRRLADECGRQAPLYGIVELDESYFGAKRIRGKRIRGKRGRGAGGKTIVFGILKRGDKVYTEIVPDASKATLQKVIRGRVGIESVINTDGWRGYQGLVDMGFAKHFRVHHGDNEFVRGTRHINGIENFWNQAKRVLRKYNGIDRKSFPLFLKECEFRFNFGTPSRQLKILREWCGI</sequence>
<organism evidence="2 3">
    <name type="scientific">Eikenella corrodens</name>
    <dbReference type="NCBI Taxonomy" id="539"/>
    <lineage>
        <taxon>Bacteria</taxon>
        <taxon>Pseudomonadati</taxon>
        <taxon>Pseudomonadota</taxon>
        <taxon>Betaproteobacteria</taxon>
        <taxon>Neisseriales</taxon>
        <taxon>Neisseriaceae</taxon>
        <taxon>Eikenella</taxon>
    </lineage>
</organism>
<evidence type="ECO:0000313" key="3">
    <source>
        <dbReference type="Proteomes" id="UP000077589"/>
    </source>
</evidence>
<dbReference type="PANTHER" id="PTHR47163">
    <property type="entry name" value="DDE_TNP_IS1595 DOMAIN-CONTAINING PROTEIN"/>
    <property type="match status" value="1"/>
</dbReference>
<name>A0A1A9RQQ6_EIKCO</name>
<dbReference type="InterPro" id="IPR024445">
    <property type="entry name" value="Tnp_ISXO2-like"/>
</dbReference>
<proteinExistence type="predicted"/>
<comment type="caution">
    <text evidence="2">The sequence shown here is derived from an EMBL/GenBank/DDBJ whole genome shotgun (WGS) entry which is preliminary data.</text>
</comment>
<gene>
    <name evidence="2" type="ORF">A7P90_01975</name>
</gene>
<dbReference type="Pfam" id="PF12762">
    <property type="entry name" value="DDE_Tnp_IS1595"/>
    <property type="match status" value="1"/>
</dbReference>
<feature type="domain" description="ISXO2-like transposase" evidence="1">
    <location>
        <begin position="39"/>
        <end position="185"/>
    </location>
</feature>
<dbReference type="InterPro" id="IPR053164">
    <property type="entry name" value="IS1016-like_transposase"/>
</dbReference>
<dbReference type="EMBL" id="LXSG01000013">
    <property type="protein sequence ID" value="OAM22209.1"/>
    <property type="molecule type" value="Genomic_DNA"/>
</dbReference>
<dbReference type="AlphaFoldDB" id="A0A1A9RQQ6"/>